<dbReference type="STRING" id="75743.A0A401Q1T6"/>
<dbReference type="PANTHER" id="PTHR10225">
    <property type="entry name" value="HYALURONAN RECEPTOR"/>
    <property type="match status" value="1"/>
</dbReference>
<dbReference type="GO" id="GO:0005540">
    <property type="term" value="F:hyaluronic acid binding"/>
    <property type="evidence" value="ECO:0007669"/>
    <property type="project" value="InterPro"/>
</dbReference>
<dbReference type="InterPro" id="IPR016187">
    <property type="entry name" value="CTDL_fold"/>
</dbReference>
<evidence type="ECO:0000256" key="8">
    <source>
        <dbReference type="ARBA" id="ARBA00022692"/>
    </source>
</evidence>
<evidence type="ECO:0000256" key="18">
    <source>
        <dbReference type="ARBA" id="ARBA00029917"/>
    </source>
</evidence>
<feature type="region of interest" description="Disordered" evidence="25">
    <location>
        <begin position="474"/>
        <end position="496"/>
    </location>
</feature>
<evidence type="ECO:0000256" key="20">
    <source>
        <dbReference type="ARBA" id="ARBA00031179"/>
    </source>
</evidence>
<dbReference type="PRINTS" id="PR00658">
    <property type="entry name" value="CD44"/>
</dbReference>
<dbReference type="PROSITE" id="PS01241">
    <property type="entry name" value="LINK_1"/>
    <property type="match status" value="1"/>
</dbReference>
<dbReference type="GO" id="GO:0035692">
    <property type="term" value="C:macrophage migration inhibitory factor receptor complex"/>
    <property type="evidence" value="ECO:0007669"/>
    <property type="project" value="TreeGrafter"/>
</dbReference>
<keyword evidence="12 26" id="KW-1133">Transmembrane helix</keyword>
<evidence type="ECO:0000256" key="24">
    <source>
        <dbReference type="PROSITE-ProRule" id="PRU00323"/>
    </source>
</evidence>
<feature type="compositionally biased region" description="Polar residues" evidence="25">
    <location>
        <begin position="482"/>
        <end position="496"/>
    </location>
</feature>
<evidence type="ECO:0000256" key="9">
    <source>
        <dbReference type="ARBA" id="ARBA00022729"/>
    </source>
</evidence>
<evidence type="ECO:0000256" key="17">
    <source>
        <dbReference type="ARBA" id="ARBA00023273"/>
    </source>
</evidence>
<evidence type="ECO:0000256" key="5">
    <source>
        <dbReference type="ARBA" id="ARBA00022475"/>
    </source>
</evidence>
<dbReference type="GO" id="GO:0070374">
    <property type="term" value="P:positive regulation of ERK1 and ERK2 cascade"/>
    <property type="evidence" value="ECO:0007669"/>
    <property type="project" value="TreeGrafter"/>
</dbReference>
<gene>
    <name evidence="28" type="ORF">scyTo_0017872</name>
</gene>
<feature type="compositionally biased region" description="Basic and acidic residues" evidence="25">
    <location>
        <begin position="294"/>
        <end position="304"/>
    </location>
</feature>
<evidence type="ECO:0000313" key="28">
    <source>
        <dbReference type="EMBL" id="GCB79314.1"/>
    </source>
</evidence>
<reference evidence="28 29" key="1">
    <citation type="journal article" date="2018" name="Nat. Ecol. Evol.">
        <title>Shark genomes provide insights into elasmobranch evolution and the origin of vertebrates.</title>
        <authorList>
            <person name="Hara Y"/>
            <person name="Yamaguchi K"/>
            <person name="Onimaru K"/>
            <person name="Kadota M"/>
            <person name="Koyanagi M"/>
            <person name="Keeley SD"/>
            <person name="Tatsumi K"/>
            <person name="Tanaka K"/>
            <person name="Motone F"/>
            <person name="Kageyama Y"/>
            <person name="Nozu R"/>
            <person name="Adachi N"/>
            <person name="Nishimura O"/>
            <person name="Nakagawa R"/>
            <person name="Tanegashima C"/>
            <person name="Kiyatake I"/>
            <person name="Matsumoto R"/>
            <person name="Murakumo K"/>
            <person name="Nishida K"/>
            <person name="Terakita A"/>
            <person name="Kuratani S"/>
            <person name="Sato K"/>
            <person name="Hyodo S Kuraku.S."/>
        </authorList>
    </citation>
    <scope>NUCLEOTIDE SEQUENCE [LARGE SCALE GENOMIC DNA]</scope>
</reference>
<dbReference type="AlphaFoldDB" id="A0A401Q1T6"/>
<dbReference type="GO" id="GO:0007155">
    <property type="term" value="P:cell adhesion"/>
    <property type="evidence" value="ECO:0007669"/>
    <property type="project" value="UniProtKB-KW"/>
</dbReference>
<keyword evidence="11" id="KW-0654">Proteoglycan</keyword>
<evidence type="ECO:0000256" key="21">
    <source>
        <dbReference type="ARBA" id="ARBA00031823"/>
    </source>
</evidence>
<feature type="compositionally biased region" description="Basic and acidic residues" evidence="25">
    <location>
        <begin position="413"/>
        <end position="423"/>
    </location>
</feature>
<evidence type="ECO:0000256" key="15">
    <source>
        <dbReference type="ARBA" id="ARBA00023170"/>
    </source>
</evidence>
<keyword evidence="15" id="KW-0675">Receptor</keyword>
<keyword evidence="9" id="KW-0732">Signal</keyword>
<dbReference type="GO" id="GO:0005902">
    <property type="term" value="C:microvillus"/>
    <property type="evidence" value="ECO:0007669"/>
    <property type="project" value="UniProtKB-SubCell"/>
</dbReference>
<name>A0A401Q1T6_SCYTO</name>
<feature type="region of interest" description="Disordered" evidence="25">
    <location>
        <begin position="292"/>
        <end position="317"/>
    </location>
</feature>
<dbReference type="PANTHER" id="PTHR10225:SF6">
    <property type="entry name" value="CD44 ANTIGEN"/>
    <property type="match status" value="1"/>
</dbReference>
<keyword evidence="13 26" id="KW-0472">Membrane</keyword>
<sequence length="905" mass="98115">MCRCEMTMIRISKGLCSMFSDVNAECRHHGVFQEESGGRYQLDFKAAAELCQSLGTTLATLEQLTRAQRAGYETCRYGWIQGPLIAIPRVNAHPHCAKNNSGVYTIYKLETKTFDVFCFNATEYENCGSQISSSTLSPAEPAITRTNIIPNISGKSMISSLQITREYPLVTSAKSHDIATGIAMVAESETATRSPGSAESSPHNSSESDIHSTAPSSVGNSGLPEKQPTRPESRVTPGITVKLDPLSITLGYAVNSLRKTTLAMRASQSAGDMTPHIGPRRIIPLIIKNQVTEAKPEHHSDTDLTTRGSITQPPPSIVISGNIPGINATIGSNKVSVDYSDFPPTLKGSSMLQTNTESERENMSGVTSTWSNTQEPTIFERRDGTSAIPPTPNPTELPAEITTRPGIFIPKSPLDHRTFKKPDIGTNRTVTESPELIVERGSTPELLSSESAKIHLDLMTATVFETKWVPFKASSPDPSGLTVESGSTSEILSSEPTETLSEFSTVLGDNKRFSISASPEPTILFVESGSTPEILKSEPKGLVEGFSPDFTVTTDVARIPTRQQTTPGLREKSDLPARTTLQDVVIEQTPSKGLPIYLSTAVMSSAIPDRFTSPLFNSPKVPLVPINANDKREIHPLTTSSKQSTGQLRLPIYLSTAAMSSSAIPDRLTSPLFHSPKMPLVPINANDKREIHPLTTSSKQSTGQLLKLTTPGSANTTRIYSTSDFGWAATSRTTNNQITQTLLLASGRPEYAEPTGTETDLIILDDVPSRKLQPTTTAVGEKPPEVSLDWLIVVGIIALLLIVIGGLLIAYRKRLCGRKKSLAITRPREDNTAIMENGNRRDLVEECGLKADIKRSDEWIQLMSKDDVEVVSESAEAARLMSGEESGEPSNREMMPATQEEGNKS</sequence>
<dbReference type="PROSITE" id="PS50963">
    <property type="entry name" value="LINK_2"/>
    <property type="match status" value="1"/>
</dbReference>
<feature type="region of interest" description="Disordered" evidence="25">
    <location>
        <begin position="873"/>
        <end position="905"/>
    </location>
</feature>
<evidence type="ECO:0000256" key="22">
    <source>
        <dbReference type="ARBA" id="ARBA00032514"/>
    </source>
</evidence>
<dbReference type="EMBL" id="BFAA01011967">
    <property type="protein sequence ID" value="GCB79314.1"/>
    <property type="molecule type" value="Genomic_DNA"/>
</dbReference>
<evidence type="ECO:0000256" key="10">
    <source>
        <dbReference type="ARBA" id="ARBA00022889"/>
    </source>
</evidence>
<dbReference type="SMART" id="SM00445">
    <property type="entry name" value="LINK"/>
    <property type="match status" value="1"/>
</dbReference>
<keyword evidence="6" id="KW-0964">Secreted</keyword>
<keyword evidence="5" id="KW-1003">Cell membrane</keyword>
<comment type="caution">
    <text evidence="24">Lacks conserved residue(s) required for the propagation of feature annotation.</text>
</comment>
<dbReference type="GO" id="GO:0006954">
    <property type="term" value="P:inflammatory response"/>
    <property type="evidence" value="ECO:0007669"/>
    <property type="project" value="TreeGrafter"/>
</dbReference>
<keyword evidence="17" id="KW-0966">Cell projection</keyword>
<evidence type="ECO:0000256" key="23">
    <source>
        <dbReference type="ARBA" id="ARBA00032917"/>
    </source>
</evidence>
<dbReference type="GO" id="GO:0016323">
    <property type="term" value="C:basolateral plasma membrane"/>
    <property type="evidence" value="ECO:0007669"/>
    <property type="project" value="TreeGrafter"/>
</dbReference>
<dbReference type="PRINTS" id="PR01265">
    <property type="entry name" value="LINKMODULE"/>
</dbReference>
<dbReference type="Pfam" id="PF00193">
    <property type="entry name" value="Xlink"/>
    <property type="match status" value="1"/>
</dbReference>
<evidence type="ECO:0000256" key="14">
    <source>
        <dbReference type="ARBA" id="ARBA00023157"/>
    </source>
</evidence>
<organism evidence="28 29">
    <name type="scientific">Scyliorhinus torazame</name>
    <name type="common">Cloudy catshark</name>
    <name type="synonym">Catulus torazame</name>
    <dbReference type="NCBI Taxonomy" id="75743"/>
    <lineage>
        <taxon>Eukaryota</taxon>
        <taxon>Metazoa</taxon>
        <taxon>Chordata</taxon>
        <taxon>Craniata</taxon>
        <taxon>Vertebrata</taxon>
        <taxon>Chondrichthyes</taxon>
        <taxon>Elasmobranchii</taxon>
        <taxon>Galeomorphii</taxon>
        <taxon>Galeoidea</taxon>
        <taxon>Carcharhiniformes</taxon>
        <taxon>Scyliorhinidae</taxon>
        <taxon>Scyliorhinus</taxon>
    </lineage>
</organism>
<feature type="region of interest" description="Disordered" evidence="25">
    <location>
        <begin position="188"/>
        <end position="238"/>
    </location>
</feature>
<evidence type="ECO:0000256" key="2">
    <source>
        <dbReference type="ARBA" id="ARBA00004251"/>
    </source>
</evidence>
<evidence type="ECO:0000256" key="3">
    <source>
        <dbReference type="ARBA" id="ARBA00004613"/>
    </source>
</evidence>
<evidence type="ECO:0000256" key="13">
    <source>
        <dbReference type="ARBA" id="ARBA00023136"/>
    </source>
</evidence>
<evidence type="ECO:0000256" key="4">
    <source>
        <dbReference type="ARBA" id="ARBA00020474"/>
    </source>
</evidence>
<dbReference type="Proteomes" id="UP000288216">
    <property type="component" value="Unassembled WGS sequence"/>
</dbReference>
<proteinExistence type="predicted"/>
<dbReference type="Gene3D" id="3.10.100.10">
    <property type="entry name" value="Mannose-Binding Protein A, subunit A"/>
    <property type="match status" value="1"/>
</dbReference>
<dbReference type="GO" id="GO:0005576">
    <property type="term" value="C:extracellular region"/>
    <property type="evidence" value="ECO:0007669"/>
    <property type="project" value="UniProtKB-SubCell"/>
</dbReference>
<dbReference type="InterPro" id="IPR016186">
    <property type="entry name" value="C-type_lectin-like/link_sf"/>
</dbReference>
<keyword evidence="14 24" id="KW-1015">Disulfide bond</keyword>
<keyword evidence="10" id="KW-0130">Cell adhesion</keyword>
<keyword evidence="16" id="KW-0325">Glycoprotein</keyword>
<feature type="region of interest" description="Disordered" evidence="25">
    <location>
        <begin position="406"/>
        <end position="427"/>
    </location>
</feature>
<dbReference type="OrthoDB" id="9938473at2759"/>
<dbReference type="InterPro" id="IPR000538">
    <property type="entry name" value="Link_dom"/>
</dbReference>
<keyword evidence="7" id="KW-0597">Phosphoprotein</keyword>
<dbReference type="SUPFAM" id="SSF56436">
    <property type="entry name" value="C-type lectin-like"/>
    <property type="match status" value="1"/>
</dbReference>
<evidence type="ECO:0000313" key="29">
    <source>
        <dbReference type="Proteomes" id="UP000288216"/>
    </source>
</evidence>
<evidence type="ECO:0000256" key="6">
    <source>
        <dbReference type="ARBA" id="ARBA00022525"/>
    </source>
</evidence>
<dbReference type="InterPro" id="IPR043210">
    <property type="entry name" value="CD44_antigen-like"/>
</dbReference>
<evidence type="ECO:0000256" key="1">
    <source>
        <dbReference type="ARBA" id="ARBA00004105"/>
    </source>
</evidence>
<comment type="caution">
    <text evidence="28">The sequence shown here is derived from an EMBL/GenBank/DDBJ whole genome shotgun (WGS) entry which is preliminary data.</text>
</comment>
<keyword evidence="29" id="KW-1185">Reference proteome</keyword>
<dbReference type="OMA" id="WIQLMSK"/>
<protein>
    <recommendedName>
        <fullName evidence="4">CD44 antigen</fullName>
    </recommendedName>
    <alternativeName>
        <fullName evidence="22">GP90 lymphocyte homing/adhesion receptor</fullName>
    </alternativeName>
    <alternativeName>
        <fullName evidence="21">HUTCH-I</fullName>
    </alternativeName>
    <alternativeName>
        <fullName evidence="23">Hermes antigen</fullName>
    </alternativeName>
    <alternativeName>
        <fullName evidence="20">Hyaluronate receptor</fullName>
    </alternativeName>
    <alternativeName>
        <fullName evidence="18">Phagocytic glycoprotein 1</fullName>
    </alternativeName>
    <alternativeName>
        <fullName evidence="19">Phagocytic glycoprotein I</fullName>
    </alternativeName>
</protein>
<feature type="compositionally biased region" description="Low complexity" evidence="25">
    <location>
        <begin position="194"/>
        <end position="207"/>
    </location>
</feature>
<evidence type="ECO:0000256" key="19">
    <source>
        <dbReference type="ARBA" id="ARBA00029928"/>
    </source>
</evidence>
<evidence type="ECO:0000259" key="27">
    <source>
        <dbReference type="PROSITE" id="PS50963"/>
    </source>
</evidence>
<dbReference type="InterPro" id="IPR001231">
    <property type="entry name" value="CD44_antigen"/>
</dbReference>
<dbReference type="GO" id="GO:0004896">
    <property type="term" value="F:cytokine receptor activity"/>
    <property type="evidence" value="ECO:0007669"/>
    <property type="project" value="TreeGrafter"/>
</dbReference>
<evidence type="ECO:0000256" key="12">
    <source>
        <dbReference type="ARBA" id="ARBA00022989"/>
    </source>
</evidence>
<evidence type="ECO:0000256" key="7">
    <source>
        <dbReference type="ARBA" id="ARBA00022553"/>
    </source>
</evidence>
<feature type="domain" description="Link" evidence="27">
    <location>
        <begin position="30"/>
        <end position="120"/>
    </location>
</feature>
<evidence type="ECO:0000256" key="16">
    <source>
        <dbReference type="ARBA" id="ARBA00023180"/>
    </source>
</evidence>
<accession>A0A401Q1T6</accession>
<evidence type="ECO:0000256" key="11">
    <source>
        <dbReference type="ARBA" id="ARBA00022974"/>
    </source>
</evidence>
<evidence type="ECO:0000256" key="25">
    <source>
        <dbReference type="SAM" id="MobiDB-lite"/>
    </source>
</evidence>
<feature type="disulfide bond" evidence="24">
    <location>
        <begin position="75"/>
        <end position="96"/>
    </location>
</feature>
<comment type="subcellular location">
    <subcellularLocation>
        <location evidence="2">Cell membrane</location>
        <topology evidence="2">Single-pass type I membrane protein</topology>
    </subcellularLocation>
    <subcellularLocation>
        <location evidence="1">Cell projection</location>
        <location evidence="1">Microvillus</location>
    </subcellularLocation>
    <subcellularLocation>
        <location evidence="3">Secreted</location>
    </subcellularLocation>
</comment>
<feature type="transmembrane region" description="Helical" evidence="26">
    <location>
        <begin position="790"/>
        <end position="811"/>
    </location>
</feature>
<evidence type="ECO:0000256" key="26">
    <source>
        <dbReference type="SAM" id="Phobius"/>
    </source>
</evidence>
<keyword evidence="8 26" id="KW-0812">Transmembrane</keyword>